<protein>
    <submittedName>
        <fullName evidence="1">DUF2498 family protein</fullName>
    </submittedName>
</protein>
<name>A0ABT8BRL7_9VIBR</name>
<evidence type="ECO:0000313" key="2">
    <source>
        <dbReference type="Proteomes" id="UP001238540"/>
    </source>
</evidence>
<dbReference type="InterPro" id="IPR038191">
    <property type="entry name" value="YciN_sf"/>
</dbReference>
<gene>
    <name evidence="1" type="ORF">QWZ16_07705</name>
</gene>
<evidence type="ECO:0000313" key="1">
    <source>
        <dbReference type="EMBL" id="MDN3609586.1"/>
    </source>
</evidence>
<dbReference type="EMBL" id="JAUFQC010000001">
    <property type="protein sequence ID" value="MDN3609586.1"/>
    <property type="molecule type" value="Genomic_DNA"/>
</dbReference>
<dbReference type="InterPro" id="IPR019633">
    <property type="entry name" value="DUF2498"/>
</dbReference>
<dbReference type="Pfam" id="PF10692">
    <property type="entry name" value="DUF2498"/>
    <property type="match status" value="1"/>
</dbReference>
<accession>A0ABT8BRL7</accession>
<dbReference type="Proteomes" id="UP001238540">
    <property type="component" value="Unassembled WGS sequence"/>
</dbReference>
<sequence length="82" mass="9400">MNKKQIISKSDLILIANHLIQQHSDYLPDMRADSVSEQNGVVVFKGDCLLDKHGFPSTHTPKVFNIFKYLTLRLSKEFTLQP</sequence>
<reference evidence="2" key="1">
    <citation type="journal article" date="2019" name="Int. J. Syst. Evol. Microbiol.">
        <title>The Global Catalogue of Microorganisms (GCM) 10K type strain sequencing project: providing services to taxonomists for standard genome sequencing and annotation.</title>
        <authorList>
            <consortium name="The Broad Institute Genomics Platform"/>
            <consortium name="The Broad Institute Genome Sequencing Center for Infectious Disease"/>
            <person name="Wu L."/>
            <person name="Ma J."/>
        </authorList>
    </citation>
    <scope>NUCLEOTIDE SEQUENCE [LARGE SCALE GENOMIC DNA]</scope>
    <source>
        <strain evidence="2">CECT 7398</strain>
    </source>
</reference>
<comment type="caution">
    <text evidence="1">The sequence shown here is derived from an EMBL/GenBank/DDBJ whole genome shotgun (WGS) entry which is preliminary data.</text>
</comment>
<proteinExistence type="predicted"/>
<organism evidence="1 2">
    <name type="scientific">Vibrio ostreicida</name>
    <dbReference type="NCBI Taxonomy" id="526588"/>
    <lineage>
        <taxon>Bacteria</taxon>
        <taxon>Pseudomonadati</taxon>
        <taxon>Pseudomonadota</taxon>
        <taxon>Gammaproteobacteria</taxon>
        <taxon>Vibrionales</taxon>
        <taxon>Vibrionaceae</taxon>
        <taxon>Vibrio</taxon>
    </lineage>
</organism>
<keyword evidence="2" id="KW-1185">Reference proteome</keyword>
<dbReference type="RefSeq" id="WP_076587203.1">
    <property type="nucleotide sequence ID" value="NZ_JABEYA020000002.1"/>
</dbReference>
<dbReference type="Gene3D" id="3.30.300.360">
    <property type="entry name" value="Protein of unknown function (DUF2498)"/>
    <property type="match status" value="1"/>
</dbReference>